<sequence>MNESATTNNRRGSVEGVVQRCGLCSLLTSLLRRAMCVGSRRGSGESYYQELADTMAPEAITDSSKDPIYIRLILVAYLNIETTQTRANKTEAGIKKRFFIMSTLHNSTFN</sequence>
<dbReference type="OrthoDB" id="7459081at2759"/>
<evidence type="ECO:0000313" key="2">
    <source>
        <dbReference type="Proteomes" id="UP000183832"/>
    </source>
</evidence>
<keyword evidence="2" id="KW-1185">Reference proteome</keyword>
<dbReference type="AlphaFoldDB" id="A0A1J1IVI7"/>
<protein>
    <submittedName>
        <fullName evidence="1">CLUMA_CG016577, isoform A</fullName>
    </submittedName>
</protein>
<dbReference type="Proteomes" id="UP000183832">
    <property type="component" value="Unassembled WGS sequence"/>
</dbReference>
<dbReference type="EMBL" id="CVRI01000059">
    <property type="protein sequence ID" value="CRL03158.1"/>
    <property type="molecule type" value="Genomic_DNA"/>
</dbReference>
<accession>A0A1J1IVI7</accession>
<evidence type="ECO:0000313" key="1">
    <source>
        <dbReference type="EMBL" id="CRL03158.1"/>
    </source>
</evidence>
<proteinExistence type="predicted"/>
<reference evidence="1 2" key="1">
    <citation type="submission" date="2015-04" db="EMBL/GenBank/DDBJ databases">
        <authorList>
            <person name="Syromyatnikov M.Y."/>
            <person name="Popov V.N."/>
        </authorList>
    </citation>
    <scope>NUCLEOTIDE SEQUENCE [LARGE SCALE GENOMIC DNA]</scope>
</reference>
<gene>
    <name evidence="1" type="ORF">CLUMA_CG016577</name>
</gene>
<organism evidence="1 2">
    <name type="scientific">Clunio marinus</name>
    <dbReference type="NCBI Taxonomy" id="568069"/>
    <lineage>
        <taxon>Eukaryota</taxon>
        <taxon>Metazoa</taxon>
        <taxon>Ecdysozoa</taxon>
        <taxon>Arthropoda</taxon>
        <taxon>Hexapoda</taxon>
        <taxon>Insecta</taxon>
        <taxon>Pterygota</taxon>
        <taxon>Neoptera</taxon>
        <taxon>Endopterygota</taxon>
        <taxon>Diptera</taxon>
        <taxon>Nematocera</taxon>
        <taxon>Chironomoidea</taxon>
        <taxon>Chironomidae</taxon>
        <taxon>Clunio</taxon>
    </lineage>
</organism>
<name>A0A1J1IVI7_9DIPT</name>